<dbReference type="EMBL" id="AP024429">
    <property type="protein sequence ID" value="BCS00032.1"/>
    <property type="molecule type" value="Genomic_DNA"/>
</dbReference>
<organism evidence="2 3">
    <name type="scientific">Aspergillus kawachii</name>
    <name type="common">White koji mold</name>
    <name type="synonym">Aspergillus awamori var. kawachi</name>
    <dbReference type="NCBI Taxonomy" id="1069201"/>
    <lineage>
        <taxon>Eukaryota</taxon>
        <taxon>Fungi</taxon>
        <taxon>Dikarya</taxon>
        <taxon>Ascomycota</taxon>
        <taxon>Pezizomycotina</taxon>
        <taxon>Eurotiomycetes</taxon>
        <taxon>Eurotiomycetidae</taxon>
        <taxon>Eurotiales</taxon>
        <taxon>Aspergillaceae</taxon>
        <taxon>Aspergillus</taxon>
        <taxon>Aspergillus subgen. Circumdati</taxon>
    </lineage>
</organism>
<keyword evidence="3" id="KW-1185">Reference proteome</keyword>
<dbReference type="KEGG" id="aluc:AKAW2_50373S"/>
<proteinExistence type="predicted"/>
<reference evidence="2" key="1">
    <citation type="submission" date="2021-01" db="EMBL/GenBank/DDBJ databases">
        <authorList>
            <consortium name="Aspergillus luchuensis mut. kawachii IFO 4304 genome sequencing consortium"/>
            <person name="Kazuki M."/>
            <person name="Futagami T."/>
        </authorList>
    </citation>
    <scope>NUCLEOTIDE SEQUENCE</scope>
    <source>
        <strain evidence="2">IFO 4308</strain>
    </source>
</reference>
<name>A0A7R7WBR2_ASPKA</name>
<protein>
    <submittedName>
        <fullName evidence="2">Uncharacterized protein</fullName>
    </submittedName>
</protein>
<dbReference type="AlphaFoldDB" id="A0A7R7WBR2"/>
<reference evidence="2" key="2">
    <citation type="submission" date="2021-02" db="EMBL/GenBank/DDBJ databases">
        <title>Aspergillus luchuensis mut. kawachii IFO 4304 genome sequence.</title>
        <authorList>
            <person name="Mori K."/>
            <person name="Kadooka C."/>
            <person name="Goto M."/>
            <person name="Futagami T."/>
        </authorList>
    </citation>
    <scope>NUCLEOTIDE SEQUENCE</scope>
    <source>
        <strain evidence="2">IFO 4308</strain>
    </source>
</reference>
<dbReference type="RefSeq" id="XP_041543794.1">
    <property type="nucleotide sequence ID" value="XM_041690184.1"/>
</dbReference>
<evidence type="ECO:0000313" key="3">
    <source>
        <dbReference type="Proteomes" id="UP000661280"/>
    </source>
</evidence>
<evidence type="ECO:0000256" key="1">
    <source>
        <dbReference type="SAM" id="MobiDB-lite"/>
    </source>
</evidence>
<feature type="region of interest" description="Disordered" evidence="1">
    <location>
        <begin position="1"/>
        <end position="29"/>
    </location>
</feature>
<accession>A0A7R7WBR2</accession>
<gene>
    <name evidence="2" type="ORF">AKAW2_50373S</name>
</gene>
<dbReference type="Proteomes" id="UP000661280">
    <property type="component" value="Chromosome 5"/>
</dbReference>
<evidence type="ECO:0000313" key="2">
    <source>
        <dbReference type="EMBL" id="BCS00032.1"/>
    </source>
</evidence>
<sequence length="113" mass="12969">MSLFHSVKSQSEAAARADHSHASPNTRSRVAFNARQRAFRCPRYWTRLTLSANLAQVPPLGTIHFEVPDGEALQLRADRWPEIMRLRSDPDKPPQSKECVVDHDANYPLWYLD</sequence>
<dbReference type="GeneID" id="64961353"/>